<evidence type="ECO:0000256" key="5">
    <source>
        <dbReference type="ARBA" id="ARBA00022777"/>
    </source>
</evidence>
<dbReference type="InterPro" id="IPR018483">
    <property type="entry name" value="Carb_kinase_FGGY_CS"/>
</dbReference>
<keyword evidence="4 9" id="KW-0547">Nucleotide-binding</keyword>
<protein>
    <recommendedName>
        <fullName evidence="9">Xylulose kinase</fullName>
        <shortName evidence="9">Xylulokinase</shortName>
        <ecNumber evidence="9">2.7.1.17</ecNumber>
    </recommendedName>
</protein>
<dbReference type="Gene3D" id="3.30.420.40">
    <property type="match status" value="2"/>
</dbReference>
<dbReference type="AlphaFoldDB" id="A0A2M7SD31"/>
<dbReference type="GO" id="GO:0042732">
    <property type="term" value="P:D-xylose metabolic process"/>
    <property type="evidence" value="ECO:0007669"/>
    <property type="project" value="UniProtKB-KW"/>
</dbReference>
<comment type="similarity">
    <text evidence="1 8">Belongs to the FGGY kinase family.</text>
</comment>
<comment type="catalytic activity">
    <reaction evidence="9">
        <text>D-xylulose + ATP = D-xylulose 5-phosphate + ADP + H(+)</text>
        <dbReference type="Rhea" id="RHEA:10964"/>
        <dbReference type="ChEBI" id="CHEBI:15378"/>
        <dbReference type="ChEBI" id="CHEBI:17140"/>
        <dbReference type="ChEBI" id="CHEBI:30616"/>
        <dbReference type="ChEBI" id="CHEBI:57737"/>
        <dbReference type="ChEBI" id="CHEBI:456216"/>
        <dbReference type="EC" id="2.7.1.17"/>
    </reaction>
</comment>
<sequence>MGYLLGIDLGTSSLRAALIERTGKTVAIAGREYPILTPHKDWAEQDPEHWWQALKYSIQLIFKQSKINSCEIKGIGFSGQMHGLVAVDRSGRCLRNAIPWIDKRSQKECEQLKAKIGQERLYRITGIPVFPGFLLPSLLWIRKNEPGIYDRIFRILSPKDYLRSRLTGEFLSEPTDGCATLLMDVSRREWSAEVLSKTGISGSIMPELVESGSIAGRITKTAAEDTGLTAGTRAVAGGGDQAMGAIGMGMVEPGLAASVLGTGGQFITAVKRPVLDPKQRIHTLCHAMPGNWILMGAILSAGLSLRWLRDSFLKENYSRFDEYAKKAPAGSDGLTFFPYLLGERTPYMDPDLKGCFYGITLAHNKCHLIRAVMEGVTFSMKGSLDIFRELGVKVGRVVASGGGAKSDFWKQMQADIYNRNIYGVDRQEHSVYGAALLAGVGTGIFRNLKEACSKRIKYSLSNKPQRANAGTYAGIDKTRKILVQKLLQLTTGEK</sequence>
<dbReference type="InterPro" id="IPR050406">
    <property type="entry name" value="FGGY_Carb_Kinase"/>
</dbReference>
<dbReference type="PROSITE" id="PS00445">
    <property type="entry name" value="FGGY_KINASES_2"/>
    <property type="match status" value="1"/>
</dbReference>
<keyword evidence="6 9" id="KW-0067">ATP-binding</keyword>
<reference evidence="13" key="1">
    <citation type="submission" date="2017-09" db="EMBL/GenBank/DDBJ databases">
        <title>Depth-based differentiation of microbial function through sediment-hosted aquifers and enrichment of novel symbionts in the deep terrestrial subsurface.</title>
        <authorList>
            <person name="Probst A.J."/>
            <person name="Ladd B."/>
            <person name="Jarett J.K."/>
            <person name="Geller-Mcgrath D.E."/>
            <person name="Sieber C.M.K."/>
            <person name="Emerson J.B."/>
            <person name="Anantharaman K."/>
            <person name="Thomas B.C."/>
            <person name="Malmstrom R."/>
            <person name="Stieglmeier M."/>
            <person name="Klingl A."/>
            <person name="Woyke T."/>
            <person name="Ryan C.M."/>
            <person name="Banfield J.F."/>
        </authorList>
    </citation>
    <scope>NUCLEOTIDE SEQUENCE [LARGE SCALE GENOMIC DNA]</scope>
</reference>
<dbReference type="PANTHER" id="PTHR43095:SF5">
    <property type="entry name" value="XYLULOSE KINASE"/>
    <property type="match status" value="1"/>
</dbReference>
<dbReference type="GO" id="GO:0005997">
    <property type="term" value="P:xylulose metabolic process"/>
    <property type="evidence" value="ECO:0007669"/>
    <property type="project" value="InterPro"/>
</dbReference>
<evidence type="ECO:0000313" key="13">
    <source>
        <dbReference type="Proteomes" id="UP000229307"/>
    </source>
</evidence>
<evidence type="ECO:0000256" key="9">
    <source>
        <dbReference type="RuleBase" id="RU364073"/>
    </source>
</evidence>
<keyword evidence="2 9" id="KW-0859">Xylose metabolism</keyword>
<dbReference type="InterPro" id="IPR043129">
    <property type="entry name" value="ATPase_NBD"/>
</dbReference>
<evidence type="ECO:0000313" key="12">
    <source>
        <dbReference type="EMBL" id="PIZ17467.1"/>
    </source>
</evidence>
<dbReference type="GO" id="GO:0004856">
    <property type="term" value="F:D-xylulokinase activity"/>
    <property type="evidence" value="ECO:0007669"/>
    <property type="project" value="UniProtKB-EC"/>
</dbReference>
<dbReference type="SUPFAM" id="SSF53067">
    <property type="entry name" value="Actin-like ATPase domain"/>
    <property type="match status" value="2"/>
</dbReference>
<dbReference type="InterPro" id="IPR006000">
    <property type="entry name" value="Xylulokinase"/>
</dbReference>
<dbReference type="InterPro" id="IPR000577">
    <property type="entry name" value="Carb_kinase_FGGY"/>
</dbReference>
<dbReference type="PIRSF" id="PIRSF000538">
    <property type="entry name" value="GlpK"/>
    <property type="match status" value="1"/>
</dbReference>
<evidence type="ECO:0000256" key="4">
    <source>
        <dbReference type="ARBA" id="ARBA00022741"/>
    </source>
</evidence>
<feature type="domain" description="Carbohydrate kinase FGGY C-terminal" evidence="11">
    <location>
        <begin position="257"/>
        <end position="440"/>
    </location>
</feature>
<dbReference type="Pfam" id="PF00370">
    <property type="entry name" value="FGGY_N"/>
    <property type="match status" value="1"/>
</dbReference>
<dbReference type="NCBIfam" id="TIGR01312">
    <property type="entry name" value="XylB"/>
    <property type="match status" value="1"/>
</dbReference>
<accession>A0A2M7SD31</accession>
<proteinExistence type="inferred from homology"/>
<dbReference type="EMBL" id="PFMR01000115">
    <property type="protein sequence ID" value="PIZ17467.1"/>
    <property type="molecule type" value="Genomic_DNA"/>
</dbReference>
<evidence type="ECO:0000259" key="10">
    <source>
        <dbReference type="Pfam" id="PF00370"/>
    </source>
</evidence>
<dbReference type="InterPro" id="IPR018485">
    <property type="entry name" value="FGGY_C"/>
</dbReference>
<dbReference type="InterPro" id="IPR018484">
    <property type="entry name" value="FGGY_N"/>
</dbReference>
<evidence type="ECO:0000256" key="7">
    <source>
        <dbReference type="ARBA" id="ARBA00023277"/>
    </source>
</evidence>
<keyword evidence="3 8" id="KW-0808">Transferase</keyword>
<gene>
    <name evidence="9 12" type="primary">xylB</name>
    <name evidence="12" type="ORF">COY52_04535</name>
</gene>
<dbReference type="GO" id="GO:0005524">
    <property type="term" value="F:ATP binding"/>
    <property type="evidence" value="ECO:0007669"/>
    <property type="project" value="UniProtKB-KW"/>
</dbReference>
<dbReference type="Pfam" id="PF02782">
    <property type="entry name" value="FGGY_C"/>
    <property type="match status" value="1"/>
</dbReference>
<evidence type="ECO:0000256" key="1">
    <source>
        <dbReference type="ARBA" id="ARBA00009156"/>
    </source>
</evidence>
<dbReference type="Proteomes" id="UP000229307">
    <property type="component" value="Unassembled WGS sequence"/>
</dbReference>
<dbReference type="PANTHER" id="PTHR43095">
    <property type="entry name" value="SUGAR KINASE"/>
    <property type="match status" value="1"/>
</dbReference>
<dbReference type="CDD" id="cd07808">
    <property type="entry name" value="ASKHA_NBD_FGGY_EcXK-like"/>
    <property type="match status" value="1"/>
</dbReference>
<organism evidence="12 13">
    <name type="scientific">Candidatus Desantisbacteria bacterium CG_4_10_14_0_8_um_filter_48_22</name>
    <dbReference type="NCBI Taxonomy" id="1974543"/>
    <lineage>
        <taxon>Bacteria</taxon>
        <taxon>Candidatus Desantisiibacteriota</taxon>
    </lineage>
</organism>
<comment type="caution">
    <text evidence="12">The sequence shown here is derived from an EMBL/GenBank/DDBJ whole genome shotgun (WGS) entry which is preliminary data.</text>
</comment>
<evidence type="ECO:0000259" key="11">
    <source>
        <dbReference type="Pfam" id="PF02782"/>
    </source>
</evidence>
<name>A0A2M7SD31_9BACT</name>
<keyword evidence="7 9" id="KW-0119">Carbohydrate metabolism</keyword>
<keyword evidence="5 8" id="KW-0418">Kinase</keyword>
<evidence type="ECO:0000256" key="3">
    <source>
        <dbReference type="ARBA" id="ARBA00022679"/>
    </source>
</evidence>
<evidence type="ECO:0000256" key="2">
    <source>
        <dbReference type="ARBA" id="ARBA00022629"/>
    </source>
</evidence>
<feature type="domain" description="Carbohydrate kinase FGGY N-terminal" evidence="10">
    <location>
        <begin position="3"/>
        <end position="247"/>
    </location>
</feature>
<dbReference type="EC" id="2.7.1.17" evidence="9"/>
<evidence type="ECO:0000256" key="8">
    <source>
        <dbReference type="RuleBase" id="RU003733"/>
    </source>
</evidence>
<evidence type="ECO:0000256" key="6">
    <source>
        <dbReference type="ARBA" id="ARBA00022840"/>
    </source>
</evidence>